<gene>
    <name evidence="1" type="ORF">AFERRI_190003</name>
</gene>
<name>A0A060UKW7_9PROT</name>
<dbReference type="AlphaFoldDB" id="A0A060UKW7"/>
<reference evidence="1" key="1">
    <citation type="submission" date="2014-03" db="EMBL/GenBank/DDBJ databases">
        <authorList>
            <person name="Genoscope - CEA"/>
        </authorList>
    </citation>
    <scope>NUCLEOTIDE SEQUENCE [LARGE SCALE GENOMIC DNA]</scope>
    <source>
        <strain evidence="1">CF27</strain>
    </source>
</reference>
<dbReference type="EMBL" id="CCCS020000011">
    <property type="protein sequence ID" value="CDQ09125.1"/>
    <property type="molecule type" value="Genomic_DNA"/>
</dbReference>
<protein>
    <submittedName>
        <fullName evidence="1">Uncharacterized protein</fullName>
    </submittedName>
</protein>
<evidence type="ECO:0000313" key="1">
    <source>
        <dbReference type="EMBL" id="CDQ09125.1"/>
    </source>
</evidence>
<accession>A0A060UKW7</accession>
<sequence length="118" mass="11675">MAGSIGGGMAHSPERLCGGTWTRLCGGAKFWSNRRAWAAAPSACASGSATSGNGHGMDTRGLVLAGAMDMGAGTLDLSTPSLRPLGTRPLVAQGRTLVLGPGPLAATVAAANSPFLPD</sequence>
<organism evidence="1">
    <name type="scientific">Acidithiobacillus ferrivorans</name>
    <dbReference type="NCBI Taxonomy" id="160808"/>
    <lineage>
        <taxon>Bacteria</taxon>
        <taxon>Pseudomonadati</taxon>
        <taxon>Pseudomonadota</taxon>
        <taxon>Acidithiobacillia</taxon>
        <taxon>Acidithiobacillales</taxon>
        <taxon>Acidithiobacillaceae</taxon>
        <taxon>Acidithiobacillus</taxon>
    </lineage>
</organism>
<proteinExistence type="predicted"/>
<comment type="caution">
    <text evidence="1">The sequence shown here is derived from an EMBL/GenBank/DDBJ whole genome shotgun (WGS) entry which is preliminary data.</text>
</comment>
<reference evidence="1" key="2">
    <citation type="submission" date="2014-07" db="EMBL/GenBank/DDBJ databases">
        <title>Initial genome analysis of the psychrotolerant acidophile Acidithiobacillus ferrivorans CF27: insights into iron and sulfur oxidation pathways and into biofilm formation.</title>
        <authorList>
            <person name="Talla E."/>
            <person name="Hedrich S."/>
            <person name="Mangenot S."/>
            <person name="Ji B."/>
            <person name="Johnson D.B."/>
            <person name="Barbe V."/>
            <person name="Bonnefoy V."/>
        </authorList>
    </citation>
    <scope>NUCLEOTIDE SEQUENCE [LARGE SCALE GENOMIC DNA]</scope>
    <source>
        <strain evidence="1">CF27</strain>
    </source>
</reference>